<organism evidence="10">
    <name type="scientific">Oppiella nova</name>
    <dbReference type="NCBI Taxonomy" id="334625"/>
    <lineage>
        <taxon>Eukaryota</taxon>
        <taxon>Metazoa</taxon>
        <taxon>Ecdysozoa</taxon>
        <taxon>Arthropoda</taxon>
        <taxon>Chelicerata</taxon>
        <taxon>Arachnida</taxon>
        <taxon>Acari</taxon>
        <taxon>Acariformes</taxon>
        <taxon>Sarcoptiformes</taxon>
        <taxon>Oribatida</taxon>
        <taxon>Brachypylina</taxon>
        <taxon>Oppioidea</taxon>
        <taxon>Oppiidae</taxon>
        <taxon>Oppiella</taxon>
    </lineage>
</organism>
<dbReference type="Gene3D" id="3.30.50.10">
    <property type="entry name" value="Erythroid Transcription Factor GATA-1, subunit A"/>
    <property type="match status" value="1"/>
</dbReference>
<dbReference type="GO" id="GO:0000122">
    <property type="term" value="P:negative regulation of transcription by RNA polymerase II"/>
    <property type="evidence" value="ECO:0007669"/>
    <property type="project" value="TreeGrafter"/>
</dbReference>
<keyword evidence="5" id="KW-0238">DNA-binding</keyword>
<keyword evidence="4" id="KW-0805">Transcription regulation</keyword>
<sequence>MTALPCSNTADNATTLDLAAIILFNPKLPNLIHRHSVKNFGVMCCESCKAFFRRTALANKGLNELECNRVSELMIASNIFSTPTAKKGFTYKIQSLEQFLKDYSYLCDNFIRKDQLSLIKYGIYDINSFRYLRFYDMHTECMVLPVFLSDWDYSDTIAIELLMAIILFNPDRPNLLHKHVVQ</sequence>
<dbReference type="GO" id="GO:0004879">
    <property type="term" value="F:nuclear receptor activity"/>
    <property type="evidence" value="ECO:0007669"/>
    <property type="project" value="TreeGrafter"/>
</dbReference>
<evidence type="ECO:0000256" key="8">
    <source>
        <dbReference type="ARBA" id="ARBA00023242"/>
    </source>
</evidence>
<evidence type="ECO:0000256" key="3">
    <source>
        <dbReference type="ARBA" id="ARBA00022833"/>
    </source>
</evidence>
<dbReference type="PANTHER" id="PTHR24082">
    <property type="entry name" value="NUCLEAR HORMONE RECEPTOR"/>
    <property type="match status" value="1"/>
</dbReference>
<keyword evidence="2" id="KW-0863">Zinc-finger</keyword>
<evidence type="ECO:0000256" key="5">
    <source>
        <dbReference type="ARBA" id="ARBA00023125"/>
    </source>
</evidence>
<keyword evidence="3" id="KW-0862">Zinc</keyword>
<evidence type="ECO:0000313" key="11">
    <source>
        <dbReference type="Proteomes" id="UP000728032"/>
    </source>
</evidence>
<protein>
    <recommendedName>
        <fullName evidence="9">Nuclear receptor domain-containing protein</fullName>
    </recommendedName>
</protein>
<reference evidence="10" key="1">
    <citation type="submission" date="2020-11" db="EMBL/GenBank/DDBJ databases">
        <authorList>
            <person name="Tran Van P."/>
        </authorList>
    </citation>
    <scope>NUCLEOTIDE SEQUENCE</scope>
</reference>
<evidence type="ECO:0000259" key="9">
    <source>
        <dbReference type="Pfam" id="PF00105"/>
    </source>
</evidence>
<dbReference type="AlphaFoldDB" id="A0A7R9LPR7"/>
<dbReference type="EMBL" id="CAJPVJ010001844">
    <property type="protein sequence ID" value="CAG2165397.1"/>
    <property type="molecule type" value="Genomic_DNA"/>
</dbReference>
<evidence type="ECO:0000313" key="10">
    <source>
        <dbReference type="EMBL" id="CAD7644924.1"/>
    </source>
</evidence>
<dbReference type="InterPro" id="IPR035500">
    <property type="entry name" value="NHR-like_dom_sf"/>
</dbReference>
<dbReference type="InterPro" id="IPR050234">
    <property type="entry name" value="Nuclear_hormone_rcpt_NR1"/>
</dbReference>
<keyword evidence="8" id="KW-0539">Nucleus</keyword>
<name>A0A7R9LPR7_9ACAR</name>
<dbReference type="InterPro" id="IPR013088">
    <property type="entry name" value="Znf_NHR/GATA"/>
</dbReference>
<proteinExistence type="predicted"/>
<accession>A0A7R9LPR7</accession>
<dbReference type="SUPFAM" id="SSF57716">
    <property type="entry name" value="Glucocorticoid receptor-like (DNA-binding domain)"/>
    <property type="match status" value="1"/>
</dbReference>
<dbReference type="Pfam" id="PF00105">
    <property type="entry name" value="zf-C4"/>
    <property type="match status" value="1"/>
</dbReference>
<evidence type="ECO:0000256" key="1">
    <source>
        <dbReference type="ARBA" id="ARBA00022723"/>
    </source>
</evidence>
<feature type="domain" description="Nuclear receptor" evidence="9">
    <location>
        <begin position="36"/>
        <end position="70"/>
    </location>
</feature>
<evidence type="ECO:0000256" key="6">
    <source>
        <dbReference type="ARBA" id="ARBA00023163"/>
    </source>
</evidence>
<dbReference type="GO" id="GO:0008270">
    <property type="term" value="F:zinc ion binding"/>
    <property type="evidence" value="ECO:0007669"/>
    <property type="project" value="UniProtKB-KW"/>
</dbReference>
<keyword evidence="6" id="KW-0804">Transcription</keyword>
<dbReference type="InterPro" id="IPR001628">
    <property type="entry name" value="Znf_hrmn_rcpt"/>
</dbReference>
<dbReference type="GO" id="GO:0000978">
    <property type="term" value="F:RNA polymerase II cis-regulatory region sequence-specific DNA binding"/>
    <property type="evidence" value="ECO:0007669"/>
    <property type="project" value="TreeGrafter"/>
</dbReference>
<dbReference type="GO" id="GO:0045944">
    <property type="term" value="P:positive regulation of transcription by RNA polymerase II"/>
    <property type="evidence" value="ECO:0007669"/>
    <property type="project" value="TreeGrafter"/>
</dbReference>
<dbReference type="EMBL" id="OC916669">
    <property type="protein sequence ID" value="CAD7644924.1"/>
    <property type="molecule type" value="Genomic_DNA"/>
</dbReference>
<keyword evidence="1" id="KW-0479">Metal-binding</keyword>
<dbReference type="PANTHER" id="PTHR24082:SF283">
    <property type="entry name" value="NUCLEAR HORMONE RECEPTOR HR96"/>
    <property type="match status" value="1"/>
</dbReference>
<dbReference type="GO" id="GO:0030154">
    <property type="term" value="P:cell differentiation"/>
    <property type="evidence" value="ECO:0007669"/>
    <property type="project" value="TreeGrafter"/>
</dbReference>
<keyword evidence="7" id="KW-0675">Receptor</keyword>
<gene>
    <name evidence="10" type="ORF">ONB1V03_LOCUS4939</name>
</gene>
<evidence type="ECO:0000256" key="7">
    <source>
        <dbReference type="ARBA" id="ARBA00023170"/>
    </source>
</evidence>
<dbReference type="SUPFAM" id="SSF48508">
    <property type="entry name" value="Nuclear receptor ligand-binding domain"/>
    <property type="match status" value="1"/>
</dbReference>
<dbReference type="OrthoDB" id="6532571at2759"/>
<evidence type="ECO:0000256" key="2">
    <source>
        <dbReference type="ARBA" id="ARBA00022771"/>
    </source>
</evidence>
<dbReference type="Proteomes" id="UP000728032">
    <property type="component" value="Unassembled WGS sequence"/>
</dbReference>
<evidence type="ECO:0000256" key="4">
    <source>
        <dbReference type="ARBA" id="ARBA00023015"/>
    </source>
</evidence>
<keyword evidence="11" id="KW-1185">Reference proteome</keyword>